<evidence type="ECO:0000313" key="3">
    <source>
        <dbReference type="Proteomes" id="UP001162162"/>
    </source>
</evidence>
<gene>
    <name evidence="2" type="ORF">NQ318_022504</name>
</gene>
<dbReference type="AlphaFoldDB" id="A0AAV8Z5B2"/>
<feature type="region of interest" description="Disordered" evidence="1">
    <location>
        <begin position="80"/>
        <end position="120"/>
    </location>
</feature>
<accession>A0AAV8Z5B2</accession>
<proteinExistence type="predicted"/>
<organism evidence="2 3">
    <name type="scientific">Aromia moschata</name>
    <dbReference type="NCBI Taxonomy" id="1265417"/>
    <lineage>
        <taxon>Eukaryota</taxon>
        <taxon>Metazoa</taxon>
        <taxon>Ecdysozoa</taxon>
        <taxon>Arthropoda</taxon>
        <taxon>Hexapoda</taxon>
        <taxon>Insecta</taxon>
        <taxon>Pterygota</taxon>
        <taxon>Neoptera</taxon>
        <taxon>Endopterygota</taxon>
        <taxon>Coleoptera</taxon>
        <taxon>Polyphaga</taxon>
        <taxon>Cucujiformia</taxon>
        <taxon>Chrysomeloidea</taxon>
        <taxon>Cerambycidae</taxon>
        <taxon>Cerambycinae</taxon>
        <taxon>Callichromatini</taxon>
        <taxon>Aromia</taxon>
    </lineage>
</organism>
<feature type="region of interest" description="Disordered" evidence="1">
    <location>
        <begin position="1"/>
        <end position="44"/>
    </location>
</feature>
<sequence>MIRWGDKDGGYGEHYYDFNHDTHSPQQVQQQPEPQYYPQESRQVPQLLRVSSPLKRLKREGLLNDVEFINDKAKALILNGKAQKHGGNYQSAYDYDRGKREENKNNEDEEEEEEEDEYSY</sequence>
<evidence type="ECO:0000256" key="1">
    <source>
        <dbReference type="SAM" id="MobiDB-lite"/>
    </source>
</evidence>
<dbReference type="Proteomes" id="UP001162162">
    <property type="component" value="Unassembled WGS sequence"/>
</dbReference>
<protein>
    <submittedName>
        <fullName evidence="2">Uncharacterized protein</fullName>
    </submittedName>
</protein>
<keyword evidence="3" id="KW-1185">Reference proteome</keyword>
<dbReference type="EMBL" id="JAPWTK010000014">
    <property type="protein sequence ID" value="KAJ8959241.1"/>
    <property type="molecule type" value="Genomic_DNA"/>
</dbReference>
<feature type="compositionally biased region" description="Basic and acidic residues" evidence="1">
    <location>
        <begin position="94"/>
        <end position="106"/>
    </location>
</feature>
<feature type="compositionally biased region" description="Low complexity" evidence="1">
    <location>
        <begin position="25"/>
        <end position="40"/>
    </location>
</feature>
<feature type="compositionally biased region" description="Acidic residues" evidence="1">
    <location>
        <begin position="107"/>
        <end position="120"/>
    </location>
</feature>
<feature type="compositionally biased region" description="Basic and acidic residues" evidence="1">
    <location>
        <begin position="1"/>
        <end position="23"/>
    </location>
</feature>
<reference evidence="2" key="1">
    <citation type="journal article" date="2023" name="Insect Mol. Biol.">
        <title>Genome sequencing provides insights into the evolution of gene families encoding plant cell wall-degrading enzymes in longhorned beetles.</title>
        <authorList>
            <person name="Shin N.R."/>
            <person name="Okamura Y."/>
            <person name="Kirsch R."/>
            <person name="Pauchet Y."/>
        </authorList>
    </citation>
    <scope>NUCLEOTIDE SEQUENCE</scope>
    <source>
        <strain evidence="2">AMC_N1</strain>
    </source>
</reference>
<name>A0AAV8Z5B2_9CUCU</name>
<evidence type="ECO:0000313" key="2">
    <source>
        <dbReference type="EMBL" id="KAJ8959241.1"/>
    </source>
</evidence>
<comment type="caution">
    <text evidence="2">The sequence shown here is derived from an EMBL/GenBank/DDBJ whole genome shotgun (WGS) entry which is preliminary data.</text>
</comment>